<comment type="caution">
    <text evidence="2">The sequence shown here is derived from an EMBL/GenBank/DDBJ whole genome shotgun (WGS) entry which is preliminary data.</text>
</comment>
<dbReference type="InterPro" id="IPR049192">
    <property type="entry name" value="DUF4246_C"/>
</dbReference>
<reference evidence="2" key="1">
    <citation type="submission" date="2022-07" db="EMBL/GenBank/DDBJ databases">
        <title>Phylogenomic reconstructions and comparative analyses of Kickxellomycotina fungi.</title>
        <authorList>
            <person name="Reynolds N.K."/>
            <person name="Stajich J.E."/>
            <person name="Barry K."/>
            <person name="Grigoriev I.V."/>
            <person name="Crous P."/>
            <person name="Smith M.E."/>
        </authorList>
    </citation>
    <scope>NUCLEOTIDE SEQUENCE</scope>
    <source>
        <strain evidence="2">NBRC 32514</strain>
    </source>
</reference>
<accession>A0A9W8CPN4</accession>
<sequence length="87" mass="9748">MEALNLPSFGHAPGSHDGWKQAVHELNQRMASDSSFIPINEKYLSSLDPEDRHWLPADIHVDGDGSVDFKSYVNNLHPGAIYAYHTM</sequence>
<organism evidence="2 3">
    <name type="scientific">Coemansia erecta</name>
    <dbReference type="NCBI Taxonomy" id="147472"/>
    <lineage>
        <taxon>Eukaryota</taxon>
        <taxon>Fungi</taxon>
        <taxon>Fungi incertae sedis</taxon>
        <taxon>Zoopagomycota</taxon>
        <taxon>Kickxellomycotina</taxon>
        <taxon>Kickxellomycetes</taxon>
        <taxon>Kickxellales</taxon>
        <taxon>Kickxellaceae</taxon>
        <taxon>Coemansia</taxon>
    </lineage>
</organism>
<dbReference type="EMBL" id="JANBOJ010000167">
    <property type="protein sequence ID" value="KAJ1721495.1"/>
    <property type="molecule type" value="Genomic_DNA"/>
</dbReference>
<keyword evidence="3" id="KW-1185">Reference proteome</keyword>
<proteinExistence type="predicted"/>
<name>A0A9W8CPN4_9FUNG</name>
<dbReference type="Pfam" id="PF14033">
    <property type="entry name" value="DUF4246"/>
    <property type="match status" value="1"/>
</dbReference>
<feature type="domain" description="DUF4246" evidence="1">
    <location>
        <begin position="51"/>
        <end position="79"/>
    </location>
</feature>
<gene>
    <name evidence="2" type="ORF">LPJ53_003981</name>
</gene>
<dbReference type="OrthoDB" id="415532at2759"/>
<dbReference type="Proteomes" id="UP001149813">
    <property type="component" value="Unassembled WGS sequence"/>
</dbReference>
<protein>
    <recommendedName>
        <fullName evidence="1">DUF4246 domain-containing protein</fullName>
    </recommendedName>
</protein>
<evidence type="ECO:0000259" key="1">
    <source>
        <dbReference type="Pfam" id="PF14033"/>
    </source>
</evidence>
<evidence type="ECO:0000313" key="2">
    <source>
        <dbReference type="EMBL" id="KAJ1721495.1"/>
    </source>
</evidence>
<evidence type="ECO:0000313" key="3">
    <source>
        <dbReference type="Proteomes" id="UP001149813"/>
    </source>
</evidence>
<dbReference type="AlphaFoldDB" id="A0A9W8CPN4"/>